<feature type="domain" description="MOSC" evidence="1">
    <location>
        <begin position="65"/>
        <end position="237"/>
    </location>
</feature>
<organism evidence="2 3">
    <name type="scientific">Teichococcus vastitatis</name>
    <dbReference type="NCBI Taxonomy" id="2307076"/>
    <lineage>
        <taxon>Bacteria</taxon>
        <taxon>Pseudomonadati</taxon>
        <taxon>Pseudomonadota</taxon>
        <taxon>Alphaproteobacteria</taxon>
        <taxon>Acetobacterales</taxon>
        <taxon>Roseomonadaceae</taxon>
        <taxon>Roseomonas</taxon>
    </lineage>
</organism>
<sequence>MSDVPFGTIAALWRYPVSSLGGERLEEVPVAAAGFPDDRAYGVFHAETGEIAYPGRNRRWATVPRAFSRVDSQGKLEISGDGSAWSDPDQPNAGEAFSAQLGFPAAIRRYSEDGAAPRYQRAPIHLLTTTALRTLRAALPHSLIDERRFRPNILVETSPELEGVPEYALRGRSFHIGRARLRGTVACARCAFTTLMQDDLPEDRDVYRTLLHHFGRDFGIYCEVEEPGLLRVGDHVF</sequence>
<dbReference type="RefSeq" id="WP_120009496.1">
    <property type="nucleotide sequence ID" value="NZ_JALBUU010000125.1"/>
</dbReference>
<protein>
    <submittedName>
        <fullName evidence="2">MOSC domain-containing protein</fullName>
    </submittedName>
</protein>
<reference evidence="2 3" key="1">
    <citation type="submission" date="2022-03" db="EMBL/GenBank/DDBJ databases">
        <title>Complete genome analysis of Roseomonas KG 17.1 : a prolific producer of plant growth promoters.</title>
        <authorList>
            <person name="Saadouli I."/>
            <person name="Najjari A."/>
            <person name="Mosbah A."/>
            <person name="Ouzari H.I."/>
        </authorList>
    </citation>
    <scope>NUCLEOTIDE SEQUENCE [LARGE SCALE GENOMIC DNA]</scope>
    <source>
        <strain evidence="2 3">KG17-1</strain>
    </source>
</reference>
<evidence type="ECO:0000259" key="1">
    <source>
        <dbReference type="PROSITE" id="PS51340"/>
    </source>
</evidence>
<proteinExistence type="predicted"/>
<comment type="caution">
    <text evidence="2">The sequence shown here is derived from an EMBL/GenBank/DDBJ whole genome shotgun (WGS) entry which is preliminary data.</text>
</comment>
<dbReference type="EMBL" id="JALBUU010000125">
    <property type="protein sequence ID" value="MCI0757100.1"/>
    <property type="molecule type" value="Genomic_DNA"/>
</dbReference>
<evidence type="ECO:0000313" key="2">
    <source>
        <dbReference type="EMBL" id="MCI0757100.1"/>
    </source>
</evidence>
<dbReference type="Pfam" id="PF03476">
    <property type="entry name" value="MOSC_N"/>
    <property type="match status" value="1"/>
</dbReference>
<dbReference type="InterPro" id="IPR005303">
    <property type="entry name" value="MOCOS_middle"/>
</dbReference>
<gene>
    <name evidence="2" type="ORF">MON41_26055</name>
</gene>
<name>A0ABS9WCR1_9PROT</name>
<dbReference type="SUPFAM" id="SSF50800">
    <property type="entry name" value="PK beta-barrel domain-like"/>
    <property type="match status" value="1"/>
</dbReference>
<dbReference type="Gene3D" id="2.40.33.20">
    <property type="entry name" value="PK beta-barrel domain-like"/>
    <property type="match status" value="1"/>
</dbReference>
<dbReference type="Proteomes" id="UP001201985">
    <property type="component" value="Unassembled WGS sequence"/>
</dbReference>
<dbReference type="InterPro" id="IPR011037">
    <property type="entry name" value="Pyrv_Knase-like_insert_dom_sf"/>
</dbReference>
<dbReference type="PROSITE" id="PS51340">
    <property type="entry name" value="MOSC"/>
    <property type="match status" value="1"/>
</dbReference>
<accession>A0ABS9WCR1</accession>
<dbReference type="Pfam" id="PF03473">
    <property type="entry name" value="MOSC"/>
    <property type="match status" value="1"/>
</dbReference>
<keyword evidence="3" id="KW-1185">Reference proteome</keyword>
<dbReference type="InterPro" id="IPR005302">
    <property type="entry name" value="MoCF_Sase_C"/>
</dbReference>
<evidence type="ECO:0000313" key="3">
    <source>
        <dbReference type="Proteomes" id="UP001201985"/>
    </source>
</evidence>